<reference evidence="23" key="1">
    <citation type="submission" date="2023-01" db="EMBL/GenBank/DDBJ databases">
        <title>The chitinases involved in constricting ring structure development in the nematode-trapping fungus Drechslerella dactyloides.</title>
        <authorList>
            <person name="Wang R."/>
            <person name="Zhang L."/>
            <person name="Tang P."/>
            <person name="Li S."/>
            <person name="Liang L."/>
        </authorList>
    </citation>
    <scope>NUCLEOTIDE SEQUENCE</scope>
    <source>
        <strain evidence="23">YMF1.00031</strain>
    </source>
</reference>
<dbReference type="InterPro" id="IPR006539">
    <property type="entry name" value="P-type_ATPase_IV"/>
</dbReference>
<feature type="binding site" evidence="18">
    <location>
        <position position="572"/>
    </location>
    <ligand>
        <name>Mg(2+)</name>
        <dbReference type="ChEBI" id="CHEBI:18420"/>
    </ligand>
</feature>
<proteinExistence type="inferred from homology"/>
<dbReference type="SUPFAM" id="SSF52047">
    <property type="entry name" value="RNI-like"/>
    <property type="match status" value="1"/>
</dbReference>
<feature type="transmembrane region" description="Helical" evidence="19">
    <location>
        <begin position="1159"/>
        <end position="1180"/>
    </location>
</feature>
<evidence type="ECO:0000259" key="22">
    <source>
        <dbReference type="Pfam" id="PF16212"/>
    </source>
</evidence>
<dbReference type="SUPFAM" id="SSF81653">
    <property type="entry name" value="Calcium ATPase, transduction domain A"/>
    <property type="match status" value="1"/>
</dbReference>
<feature type="transmembrane region" description="Helical" evidence="19">
    <location>
        <begin position="1044"/>
        <end position="1064"/>
    </location>
</feature>
<comment type="catalytic activity">
    <reaction evidence="15">
        <text>a 1,2-diacyl-sn-glycero-3-phosphoethanolamine(out) + ATP + H2O = a 1,2-diacyl-sn-glycero-3-phosphoethanolamine(in) + ADP + phosphate + H(+)</text>
        <dbReference type="Rhea" id="RHEA:66132"/>
        <dbReference type="ChEBI" id="CHEBI:15377"/>
        <dbReference type="ChEBI" id="CHEBI:15378"/>
        <dbReference type="ChEBI" id="CHEBI:30616"/>
        <dbReference type="ChEBI" id="CHEBI:43474"/>
        <dbReference type="ChEBI" id="CHEBI:64612"/>
        <dbReference type="ChEBI" id="CHEBI:456216"/>
    </reaction>
    <physiologicalReaction direction="left-to-right" evidence="15">
        <dbReference type="Rhea" id="RHEA:66133"/>
    </physiologicalReaction>
</comment>
<feature type="binding site" evidence="17">
    <location>
        <position position="793"/>
    </location>
    <ligand>
        <name>ATP</name>
        <dbReference type="ChEBI" id="CHEBI:30616"/>
    </ligand>
</feature>
<evidence type="ECO:0000256" key="11">
    <source>
        <dbReference type="ARBA" id="ARBA00022989"/>
    </source>
</evidence>
<evidence type="ECO:0000256" key="2">
    <source>
        <dbReference type="ARBA" id="ARBA00004337"/>
    </source>
</evidence>
<feature type="binding site" evidence="17">
    <location>
        <position position="572"/>
    </location>
    <ligand>
        <name>ATP</name>
        <dbReference type="ChEBI" id="CHEBI:30616"/>
    </ligand>
</feature>
<evidence type="ECO:0000256" key="19">
    <source>
        <dbReference type="RuleBase" id="RU362033"/>
    </source>
</evidence>
<evidence type="ECO:0000256" key="13">
    <source>
        <dbReference type="ARBA" id="ARBA00023136"/>
    </source>
</evidence>
<feature type="binding site" evidence="17">
    <location>
        <position position="876"/>
    </location>
    <ligand>
        <name>ATP</name>
        <dbReference type="ChEBI" id="CHEBI:30616"/>
    </ligand>
</feature>
<evidence type="ECO:0000256" key="7">
    <source>
        <dbReference type="ARBA" id="ARBA00022741"/>
    </source>
</evidence>
<dbReference type="InterPro" id="IPR036412">
    <property type="entry name" value="HAD-like_sf"/>
</dbReference>
<feature type="transmembrane region" description="Helical" evidence="19">
    <location>
        <begin position="217"/>
        <end position="235"/>
    </location>
</feature>
<evidence type="ECO:0000313" key="24">
    <source>
        <dbReference type="Proteomes" id="UP001221413"/>
    </source>
</evidence>
<feature type="transmembrane region" description="Helical" evidence="19">
    <location>
        <begin position="1070"/>
        <end position="1092"/>
    </location>
</feature>
<keyword evidence="9 18" id="KW-0460">Magnesium</keyword>
<dbReference type="GO" id="GO:0006897">
    <property type="term" value="P:endocytosis"/>
    <property type="evidence" value="ECO:0007669"/>
    <property type="project" value="TreeGrafter"/>
</dbReference>
<dbReference type="PANTHER" id="PTHR24092">
    <property type="entry name" value="PROBABLE PHOSPHOLIPID-TRANSPORTING ATPASE"/>
    <property type="match status" value="1"/>
</dbReference>
<feature type="binding site" evidence="18">
    <location>
        <position position="987"/>
    </location>
    <ligand>
        <name>Mg(2+)</name>
        <dbReference type="ChEBI" id="CHEBI:18420"/>
    </ligand>
</feature>
<evidence type="ECO:0000256" key="1">
    <source>
        <dbReference type="ARBA" id="ARBA00001946"/>
    </source>
</evidence>
<evidence type="ECO:0000256" key="8">
    <source>
        <dbReference type="ARBA" id="ARBA00022840"/>
    </source>
</evidence>
<feature type="binding site" evidence="17">
    <location>
        <position position="987"/>
    </location>
    <ligand>
        <name>ATP</name>
        <dbReference type="ChEBI" id="CHEBI:30616"/>
    </ligand>
</feature>
<sequence length="1753" mass="198068">MSSRLLPPDSPASYTDDSDDDFILEELDPTSDRFDPSTSASHGHSYSLPRRSQDARRSSERRRSPSFTSRIALTTFGRRLGRSRPEPRYPEEDEEDLEALIADRKKSVELGKRSDESVRQEDADTPLLRPESSGSRSRVRIPGLGLQGDARKPAADSNRTVDLSSPSSAYPPNVISNAKYTAVTFLPLTLYNEFKYFFNLYFLLVALSQIVPKLRIGYLSTYIVPLVFVLTVTLGKEAYDDIARRRRDAEANSEELECMVFTDPSARPKRKKRALRKPLSNGHAITIDRDNSGVSTNIVMKKSRDLRVGDILRLKKDQRVPADVVLLKTVPESSSGLDGLVEEDGPSGEAFIRTDQLDGETDWKLRLASPLTQVLETSQLQNIKISASPPSKAVNTFVGTIEYTDPTDPLNIKSLPLSIDHTAWANTVLASSTPTLAAVIYTGSETRQALSTSKSRSKTGLLEIEINSLTKILCALTLTISILLVVLHYTSPKDPTSSDKHPKLNNLPWYIAILRFLILFSTIIPISLRVNLDMGKSVYAWFIERDKGIEGTVVRTSTIPEELGRVEYLLTDKTGTLTQNDMELKKIHVGTVSYAGEAMDEVTGYIKQAFAEQQPTTSPLDPFADPQTAIDTTAPNLSSLQAAQTRSRREIGSRVRDVVVALALAHNVTPTTDDSTGETSYQAASPDEIAIVKWAESVGLKLVQRDRKSIQLARVDTGRIVIRVKILEIFPFTSEGKRMGVVVRFLNPEDSFDDPNGDIWFFQKGADTVMAKIVAANDWLEEECGNMAREGLRTLVVGRKRLSLQQYDGFSSKYKAASLNISSDRDLEMGKVVSDILEQELELLGVTGVEDRLQLDVKPSLELLRNAGIKIWMLTGDKVETARCVGISAKLVARGQYIYTIEKLKQKDSAYDALEFLNSKPDSALIIDGESLSLYLDHYKDQFISIATRLPAVIACRCSPTQKADIATLIRLHTKKRICCIGDGGNDVSMIQAADVGVGIVGKEGRQASLAADFSILQFKNLVKLLVWHGRCSYKRSAKLAQFVMHRGLVISVCQTLFSIASRFEPIALYQGWLLVGYATIYTMFPVFSLVLDRDIDESLANLYPELYKELTSGQSLSYKTFFIWVLVSIYQGSVIQGISQLLVHFNSTDPEDVLQAKFLKMVTISFTALVLTELIMVALEVTTWCAWMIGAEVGTLVVFFASWPLLRDLLDLESVKSVWYWAERHSKPQMANLCLVSKTFNNMVMPLLYETVVLTFDKIYGSRINRFQSLAMKNNPGIPYIKDFGIRGETLLWDTTIEVRYPANAPEDQSPLDEDWHDVFWQLCNFSILSIVQNFHRNQLRSFIWHMDLDVDKTLARILAEEQQALTGLWVKESQSDFDWTCSKLYDDCLNHCRQIHFFAVDYIQYAGHFITFCLDTLPRFYTLSFSPGPDFLEDVREQLEKKQMDNGLSLAIDAVSKRKISPDHHASRLTYLSLSCVTDRWFTIIPPLRDIISFVNLTTLKLYDCEKASETLEQLADEFLNLKVFHFSGTIKSEPLATLIDSFCGQLLELYIDIMSRRAEYADLVRAMKGHGRTLKILYLRIKRNTSMIAYIDRAALDILCESCPHIRQLAIYPDLANPHSLKARHTEYLRSMKLVWIVGKAVEPIPTYPELCNYLQAFRNFNEHDIMPRFIALGHRDDRRKRETLIFEIHEHASIAGYVRTSFNYLTHRQMWEECPDLTLLNIRTDWLPWEEYRDFINSKDVTELGDSYL</sequence>
<dbReference type="NCBIfam" id="TIGR01494">
    <property type="entry name" value="ATPase_P-type"/>
    <property type="match status" value="2"/>
</dbReference>
<keyword evidence="7 17" id="KW-0547">Nucleotide-binding</keyword>
<dbReference type="EMBL" id="JAQGDS010000006">
    <property type="protein sequence ID" value="KAJ6259682.1"/>
    <property type="molecule type" value="Genomic_DNA"/>
</dbReference>
<evidence type="ECO:0000259" key="21">
    <source>
        <dbReference type="Pfam" id="PF16209"/>
    </source>
</evidence>
<feature type="compositionally biased region" description="Basic and acidic residues" evidence="20">
    <location>
        <begin position="51"/>
        <end position="63"/>
    </location>
</feature>
<dbReference type="InterPro" id="IPR023214">
    <property type="entry name" value="HAD_sf"/>
</dbReference>
<feature type="transmembrane region" description="Helical" evidence="19">
    <location>
        <begin position="472"/>
        <end position="489"/>
    </location>
</feature>
<gene>
    <name evidence="23" type="ORF">Dda_5320</name>
</gene>
<evidence type="ECO:0000256" key="14">
    <source>
        <dbReference type="ARBA" id="ARBA00034036"/>
    </source>
</evidence>
<dbReference type="SFLD" id="SFLDF00027">
    <property type="entry name" value="p-type_atpase"/>
    <property type="match status" value="1"/>
</dbReference>
<dbReference type="Gene3D" id="3.80.10.10">
    <property type="entry name" value="Ribonuclease Inhibitor"/>
    <property type="match status" value="1"/>
</dbReference>
<dbReference type="GO" id="GO:0006890">
    <property type="term" value="P:retrograde vesicle-mediated transport, Golgi to endoplasmic reticulum"/>
    <property type="evidence" value="ECO:0007669"/>
    <property type="project" value="TreeGrafter"/>
</dbReference>
<dbReference type="InterPro" id="IPR032631">
    <property type="entry name" value="P-type_ATPase_N"/>
</dbReference>
<dbReference type="PROSITE" id="PS00154">
    <property type="entry name" value="ATPASE_E1_E2"/>
    <property type="match status" value="1"/>
</dbReference>
<dbReference type="InterPro" id="IPR018303">
    <property type="entry name" value="ATPase_P-typ_P_site"/>
</dbReference>
<evidence type="ECO:0000256" key="10">
    <source>
        <dbReference type="ARBA" id="ARBA00022967"/>
    </source>
</evidence>
<evidence type="ECO:0000256" key="15">
    <source>
        <dbReference type="ARBA" id="ARBA00049128"/>
    </source>
</evidence>
<dbReference type="GO" id="GO:0005886">
    <property type="term" value="C:plasma membrane"/>
    <property type="evidence" value="ECO:0007669"/>
    <property type="project" value="TreeGrafter"/>
</dbReference>
<dbReference type="InterPro" id="IPR023299">
    <property type="entry name" value="ATPase_P-typ_cyto_dom_N"/>
</dbReference>
<dbReference type="GO" id="GO:0016887">
    <property type="term" value="F:ATP hydrolysis activity"/>
    <property type="evidence" value="ECO:0007669"/>
    <property type="project" value="InterPro"/>
</dbReference>
<dbReference type="SFLD" id="SFLDS00003">
    <property type="entry name" value="Haloacid_Dehalogenase"/>
    <property type="match status" value="1"/>
</dbReference>
<dbReference type="Pfam" id="PF16212">
    <property type="entry name" value="PhoLip_ATPase_C"/>
    <property type="match status" value="1"/>
</dbReference>
<name>A0AAD6IWJ2_DREDA</name>
<feature type="compositionally biased region" description="Polar residues" evidence="20">
    <location>
        <begin position="157"/>
        <end position="167"/>
    </location>
</feature>
<dbReference type="Gene3D" id="3.40.1110.10">
    <property type="entry name" value="Calcium-transporting ATPase, cytoplasmic domain N"/>
    <property type="match status" value="2"/>
</dbReference>
<feature type="binding site" evidence="17">
    <location>
        <position position="688"/>
    </location>
    <ligand>
        <name>ATP</name>
        <dbReference type="ChEBI" id="CHEBI:30616"/>
    </ligand>
</feature>
<keyword evidence="13 19" id="KW-0472">Membrane</keyword>
<evidence type="ECO:0000256" key="16">
    <source>
        <dbReference type="PIRSR" id="PIRSR606539-1"/>
    </source>
</evidence>
<keyword evidence="8 17" id="KW-0067">ATP-binding</keyword>
<dbReference type="GO" id="GO:0045332">
    <property type="term" value="P:phospholipid translocation"/>
    <property type="evidence" value="ECO:0007669"/>
    <property type="project" value="TreeGrafter"/>
</dbReference>
<dbReference type="Gene3D" id="3.40.50.1000">
    <property type="entry name" value="HAD superfamily/HAD-like"/>
    <property type="match status" value="2"/>
</dbReference>
<comment type="similarity">
    <text evidence="3 19">Belongs to the cation transport ATPase (P-type) (TC 3.A.3) family. Type IV subfamily.</text>
</comment>
<evidence type="ECO:0000256" key="5">
    <source>
        <dbReference type="ARBA" id="ARBA00022692"/>
    </source>
</evidence>
<dbReference type="GO" id="GO:0005524">
    <property type="term" value="F:ATP binding"/>
    <property type="evidence" value="ECO:0007669"/>
    <property type="project" value="UniProtKB-UniRule"/>
</dbReference>
<dbReference type="SUPFAM" id="SSF81660">
    <property type="entry name" value="Metal cation-transporting ATPase, ATP-binding domain N"/>
    <property type="match status" value="1"/>
</dbReference>
<dbReference type="InterPro" id="IPR032630">
    <property type="entry name" value="P_typ_ATPase_c"/>
</dbReference>
<evidence type="ECO:0000256" key="6">
    <source>
        <dbReference type="ARBA" id="ARBA00022723"/>
    </source>
</evidence>
<feature type="binding site" evidence="18">
    <location>
        <position position="983"/>
    </location>
    <ligand>
        <name>Mg(2+)</name>
        <dbReference type="ChEBI" id="CHEBI:18420"/>
    </ligand>
</feature>
<accession>A0AAD6IWJ2</accession>
<dbReference type="GO" id="GO:0005802">
    <property type="term" value="C:trans-Golgi network"/>
    <property type="evidence" value="ECO:0007669"/>
    <property type="project" value="TreeGrafter"/>
</dbReference>
<comment type="subcellular location">
    <subcellularLocation>
        <location evidence="2">Endosome membrane</location>
        <topology evidence="2">Multi-pass membrane protein</topology>
    </subcellularLocation>
    <subcellularLocation>
        <location evidence="19">Membrane</location>
        <topology evidence="19">Multi-pass membrane protein</topology>
    </subcellularLocation>
</comment>
<feature type="binding site" evidence="17">
    <location>
        <position position="764"/>
    </location>
    <ligand>
        <name>ATP</name>
        <dbReference type="ChEBI" id="CHEBI:30616"/>
    </ligand>
</feature>
<feature type="transmembrane region" description="Helical" evidence="19">
    <location>
        <begin position="509"/>
        <end position="528"/>
    </location>
</feature>
<feature type="binding site" evidence="17">
    <location>
        <position position="732"/>
    </location>
    <ligand>
        <name>ATP</name>
        <dbReference type="ChEBI" id="CHEBI:30616"/>
    </ligand>
</feature>
<keyword evidence="24" id="KW-1185">Reference proteome</keyword>
<evidence type="ECO:0000256" key="9">
    <source>
        <dbReference type="ARBA" id="ARBA00022842"/>
    </source>
</evidence>
<evidence type="ECO:0000256" key="17">
    <source>
        <dbReference type="PIRSR" id="PIRSR606539-2"/>
    </source>
</evidence>
<dbReference type="PRINTS" id="PR00119">
    <property type="entry name" value="CATATPASE"/>
</dbReference>
<keyword evidence="10 19" id="KW-1278">Translocase</keyword>
<dbReference type="PANTHER" id="PTHR24092:SF5">
    <property type="entry name" value="PHOSPHOLIPID-TRANSPORTING ATPASE"/>
    <property type="match status" value="1"/>
</dbReference>
<dbReference type="InterPro" id="IPR032675">
    <property type="entry name" value="LRR_dom_sf"/>
</dbReference>
<feature type="domain" description="P-type ATPase N-terminal" evidence="21">
    <location>
        <begin position="167"/>
        <end position="220"/>
    </location>
</feature>
<feature type="binding site" evidence="17">
    <location>
        <position position="875"/>
    </location>
    <ligand>
        <name>ATP</name>
        <dbReference type="ChEBI" id="CHEBI:30616"/>
    </ligand>
</feature>
<dbReference type="InterPro" id="IPR001757">
    <property type="entry name" value="P_typ_ATPase"/>
</dbReference>
<evidence type="ECO:0000313" key="23">
    <source>
        <dbReference type="EMBL" id="KAJ6259682.1"/>
    </source>
</evidence>
<dbReference type="SFLD" id="SFLDG00002">
    <property type="entry name" value="C1.7:_P-type_atpase_like"/>
    <property type="match status" value="1"/>
</dbReference>
<feature type="region of interest" description="Disordered" evidence="20">
    <location>
        <begin position="1"/>
        <end position="167"/>
    </location>
</feature>
<keyword evidence="11 19" id="KW-1133">Transmembrane helix</keyword>
<protein>
    <recommendedName>
        <fullName evidence="19">Phospholipid-transporting ATPase</fullName>
        <ecNumber evidence="19">7.6.2.1</ecNumber>
    </recommendedName>
</protein>
<dbReference type="FunFam" id="3.40.1110.10:FF:000067">
    <property type="entry name" value="Phospholipid-transporting ATPase"/>
    <property type="match status" value="1"/>
</dbReference>
<dbReference type="Gene3D" id="2.70.150.10">
    <property type="entry name" value="Calcium-transporting ATPase, cytoplasmic transduction domain A"/>
    <property type="match status" value="1"/>
</dbReference>
<feature type="transmembrane region" description="Helical" evidence="19">
    <location>
        <begin position="1187"/>
        <end position="1207"/>
    </location>
</feature>
<comment type="caution">
    <text evidence="23">The sequence shown here is derived from an EMBL/GenBank/DDBJ whole genome shotgun (WGS) entry which is preliminary data.</text>
</comment>
<dbReference type="InterPro" id="IPR008250">
    <property type="entry name" value="ATPase_P-typ_transduc_dom_A_sf"/>
</dbReference>
<feature type="binding site" evidence="17">
    <location>
        <position position="573"/>
    </location>
    <ligand>
        <name>ATP</name>
        <dbReference type="ChEBI" id="CHEBI:30616"/>
    </ligand>
</feature>
<dbReference type="EC" id="7.6.2.1" evidence="19"/>
<comment type="catalytic activity">
    <reaction evidence="14 19">
        <text>ATP + H2O + phospholipidSide 1 = ADP + phosphate + phospholipidSide 2.</text>
        <dbReference type="EC" id="7.6.2.1"/>
    </reaction>
</comment>
<dbReference type="NCBIfam" id="TIGR01652">
    <property type="entry name" value="ATPase-Plipid"/>
    <property type="match status" value="1"/>
</dbReference>
<evidence type="ECO:0000256" key="18">
    <source>
        <dbReference type="PIRSR" id="PIRSR606539-3"/>
    </source>
</evidence>
<feature type="binding site" evidence="17">
    <location>
        <position position="574"/>
    </location>
    <ligand>
        <name>ATP</name>
        <dbReference type="ChEBI" id="CHEBI:30616"/>
    </ligand>
</feature>
<dbReference type="SUPFAM" id="SSF56784">
    <property type="entry name" value="HAD-like"/>
    <property type="match status" value="1"/>
</dbReference>
<feature type="compositionally biased region" description="Acidic residues" evidence="20">
    <location>
        <begin position="16"/>
        <end position="29"/>
    </location>
</feature>
<dbReference type="InterPro" id="IPR044492">
    <property type="entry name" value="P_typ_ATPase_HD_dom"/>
</dbReference>
<dbReference type="Pfam" id="PF13246">
    <property type="entry name" value="Cation_ATPase"/>
    <property type="match status" value="1"/>
</dbReference>
<organism evidence="23 24">
    <name type="scientific">Drechslerella dactyloides</name>
    <name type="common">Nematode-trapping fungus</name>
    <name type="synonym">Arthrobotrys dactyloides</name>
    <dbReference type="NCBI Taxonomy" id="74499"/>
    <lineage>
        <taxon>Eukaryota</taxon>
        <taxon>Fungi</taxon>
        <taxon>Dikarya</taxon>
        <taxon>Ascomycota</taxon>
        <taxon>Pezizomycotina</taxon>
        <taxon>Orbiliomycetes</taxon>
        <taxon>Orbiliales</taxon>
        <taxon>Orbiliaceae</taxon>
        <taxon>Drechslerella</taxon>
    </lineage>
</organism>
<dbReference type="Proteomes" id="UP001221413">
    <property type="component" value="Unassembled WGS sequence"/>
</dbReference>
<keyword evidence="4" id="KW-0813">Transport</keyword>
<evidence type="ECO:0000256" key="4">
    <source>
        <dbReference type="ARBA" id="ARBA00022448"/>
    </source>
</evidence>
<evidence type="ECO:0000256" key="20">
    <source>
        <dbReference type="SAM" id="MobiDB-lite"/>
    </source>
</evidence>
<keyword evidence="6 18" id="KW-0479">Metal-binding</keyword>
<evidence type="ECO:0000256" key="12">
    <source>
        <dbReference type="ARBA" id="ARBA00023055"/>
    </source>
</evidence>
<keyword evidence="5 19" id="KW-0812">Transmembrane</keyword>
<feature type="domain" description="P-type ATPase C-terminal" evidence="22">
    <location>
        <begin position="1010"/>
        <end position="1254"/>
    </location>
</feature>
<feature type="compositionally biased region" description="Basic and acidic residues" evidence="20">
    <location>
        <begin position="101"/>
        <end position="122"/>
    </location>
</feature>
<dbReference type="GO" id="GO:0010008">
    <property type="term" value="C:endosome membrane"/>
    <property type="evidence" value="ECO:0007669"/>
    <property type="project" value="UniProtKB-SubCell"/>
</dbReference>
<feature type="binding site" evidence="17">
    <location>
        <position position="957"/>
    </location>
    <ligand>
        <name>ATP</name>
        <dbReference type="ChEBI" id="CHEBI:30616"/>
    </ligand>
</feature>
<dbReference type="Gene3D" id="1.20.1110.10">
    <property type="entry name" value="Calcium-transporting ATPase, transmembrane domain"/>
    <property type="match status" value="1"/>
</dbReference>
<dbReference type="GO" id="GO:0140326">
    <property type="term" value="F:ATPase-coupled intramembrane lipid transporter activity"/>
    <property type="evidence" value="ECO:0007669"/>
    <property type="project" value="UniProtKB-EC"/>
</dbReference>
<feature type="transmembrane region" description="Helical" evidence="19">
    <location>
        <begin position="1122"/>
        <end position="1139"/>
    </location>
</feature>
<comment type="cofactor">
    <cofactor evidence="1 18">
        <name>Mg(2+)</name>
        <dbReference type="ChEBI" id="CHEBI:18420"/>
    </cofactor>
</comment>
<dbReference type="GO" id="GO:0000287">
    <property type="term" value="F:magnesium ion binding"/>
    <property type="evidence" value="ECO:0007669"/>
    <property type="project" value="UniProtKB-UniRule"/>
</dbReference>
<dbReference type="SUPFAM" id="SSF81665">
    <property type="entry name" value="Calcium ATPase, transmembrane domain M"/>
    <property type="match status" value="1"/>
</dbReference>
<keyword evidence="12" id="KW-0445">Lipid transport</keyword>
<feature type="binding site" evidence="17">
    <location>
        <position position="877"/>
    </location>
    <ligand>
        <name>ATP</name>
        <dbReference type="ChEBI" id="CHEBI:30616"/>
    </ligand>
</feature>
<feature type="active site" description="4-aspartylphosphate intermediate" evidence="16">
    <location>
        <position position="572"/>
    </location>
</feature>
<evidence type="ECO:0000256" key="3">
    <source>
        <dbReference type="ARBA" id="ARBA00008109"/>
    </source>
</evidence>
<feature type="binding site" evidence="18">
    <location>
        <position position="574"/>
    </location>
    <ligand>
        <name>Mg(2+)</name>
        <dbReference type="ChEBI" id="CHEBI:18420"/>
    </ligand>
</feature>
<feature type="binding site" evidence="17">
    <location>
        <position position="963"/>
    </location>
    <ligand>
        <name>ATP</name>
        <dbReference type="ChEBI" id="CHEBI:30616"/>
    </ligand>
</feature>
<dbReference type="Pfam" id="PF16209">
    <property type="entry name" value="PhoLip_ATPase_N"/>
    <property type="match status" value="1"/>
</dbReference>
<feature type="binding site" evidence="17">
    <location>
        <position position="986"/>
    </location>
    <ligand>
        <name>ATP</name>
        <dbReference type="ChEBI" id="CHEBI:30616"/>
    </ligand>
</feature>
<dbReference type="FunFam" id="3.40.50.1000:FF:000009">
    <property type="entry name" value="Phospholipid-transporting ATPase"/>
    <property type="match status" value="1"/>
</dbReference>
<dbReference type="InterPro" id="IPR023298">
    <property type="entry name" value="ATPase_P-typ_TM_dom_sf"/>
</dbReference>